<dbReference type="RefSeq" id="WP_349136660.1">
    <property type="nucleotide sequence ID" value="NZ_JBBMFF010000253.1"/>
</dbReference>
<evidence type="ECO:0000313" key="2">
    <source>
        <dbReference type="EMBL" id="MEQ2511957.1"/>
    </source>
</evidence>
<name>A0ABV1G961_9FIRM</name>
<evidence type="ECO:0000313" key="3">
    <source>
        <dbReference type="Proteomes" id="UP001491552"/>
    </source>
</evidence>
<dbReference type="Gene3D" id="3.40.50.11440">
    <property type="match status" value="1"/>
</dbReference>
<gene>
    <name evidence="2" type="ORF">WMO66_12020</name>
</gene>
<dbReference type="Proteomes" id="UP001491552">
    <property type="component" value="Unassembled WGS sequence"/>
</dbReference>
<organism evidence="2 3">
    <name type="scientific">Faecousia intestinalis</name>
    <dbReference type="NCBI Taxonomy" id="3133167"/>
    <lineage>
        <taxon>Bacteria</taxon>
        <taxon>Bacillati</taxon>
        <taxon>Bacillota</taxon>
        <taxon>Clostridia</taxon>
        <taxon>Eubacteriales</taxon>
        <taxon>Oscillospiraceae</taxon>
        <taxon>Faecousia</taxon>
    </lineage>
</organism>
<comment type="caution">
    <text evidence="2">The sequence shown here is derived from an EMBL/GenBank/DDBJ whole genome shotgun (WGS) entry which is preliminary data.</text>
</comment>
<reference evidence="2 3" key="1">
    <citation type="submission" date="2024-03" db="EMBL/GenBank/DDBJ databases">
        <title>Human intestinal bacterial collection.</title>
        <authorList>
            <person name="Pauvert C."/>
            <person name="Hitch T.C.A."/>
            <person name="Clavel T."/>
        </authorList>
    </citation>
    <scope>NUCLEOTIDE SEQUENCE [LARGE SCALE GENOMIC DNA]</scope>
    <source>
        <strain evidence="2 3">CLA-AA-H192</strain>
    </source>
</reference>
<sequence length="428" mass="47094">MSIFEALLQHDRVPNFYRVENTRSAPKLEDVAAETRRVMQESGTLEQLKPGQSVCIAAGSREIANIALIVRTVCEVVREHGAEPFIIPAMGSHAGAQAEGQKKILADFGITEEYTGAPIRSSMETVQVGVTKPHGFPARIDRYAAEADWIIPIGRIKPHTDIRGPIQSGILKMIVIGMGKQFGADICHAEGFPSMSQNIVEIGLEIIANTNILCGMASMENGYHETYRVVAVAPDKILETEKELLPDAAAQLFGIPYEKLDLLIVDWIGKNISGAGMDPNVTGRSAQNGISRPFAERIVARDLTDEAHHNATGMGNADVTTRRLFDKIDMEQTYPNSLTSRDINGFRIPIVMENDDLAIRFALHTITGANAESGYRAMWIRDTNHVQTFYVTERLLADTAAMPWLRTDGVALRPVFGSDGYFTGWERA</sequence>
<dbReference type="EMBL" id="JBBMFF010000253">
    <property type="protein sequence ID" value="MEQ2511957.1"/>
    <property type="molecule type" value="Genomic_DNA"/>
</dbReference>
<dbReference type="InterPro" id="IPR007160">
    <property type="entry name" value="DUF362"/>
</dbReference>
<proteinExistence type="predicted"/>
<keyword evidence="3" id="KW-1185">Reference proteome</keyword>
<dbReference type="Pfam" id="PF04015">
    <property type="entry name" value="DUF362"/>
    <property type="match status" value="1"/>
</dbReference>
<evidence type="ECO:0000259" key="1">
    <source>
        <dbReference type="Pfam" id="PF04015"/>
    </source>
</evidence>
<feature type="domain" description="DUF362" evidence="1">
    <location>
        <begin position="69"/>
        <end position="224"/>
    </location>
</feature>
<protein>
    <submittedName>
        <fullName evidence="2">DUF362 domain-containing protein</fullName>
    </submittedName>
</protein>
<accession>A0ABV1G961</accession>